<feature type="transmembrane region" description="Helical" evidence="1">
    <location>
        <begin position="7"/>
        <end position="27"/>
    </location>
</feature>
<evidence type="ECO:0000313" key="2">
    <source>
        <dbReference type="EMBL" id="MBK3493891.1"/>
    </source>
</evidence>
<dbReference type="InterPro" id="IPR018770">
    <property type="entry name" value="ChloroindolylP_hydrolase"/>
</dbReference>
<evidence type="ECO:0000256" key="1">
    <source>
        <dbReference type="SAM" id="Phobius"/>
    </source>
</evidence>
<dbReference type="Pfam" id="PF10112">
    <property type="entry name" value="Halogen_Hydrol"/>
    <property type="match status" value="1"/>
</dbReference>
<gene>
    <name evidence="2" type="ORF">JFL43_03265</name>
</gene>
<keyword evidence="1" id="KW-0812">Transmembrane</keyword>
<dbReference type="Proteomes" id="UP000618943">
    <property type="component" value="Unassembled WGS sequence"/>
</dbReference>
<keyword evidence="1" id="KW-1133">Transmembrane helix</keyword>
<evidence type="ECO:0000313" key="3">
    <source>
        <dbReference type="Proteomes" id="UP000618943"/>
    </source>
</evidence>
<dbReference type="EMBL" id="JAEOAH010000003">
    <property type="protein sequence ID" value="MBK3493891.1"/>
    <property type="molecule type" value="Genomic_DNA"/>
</dbReference>
<organism evidence="2 3">
    <name type="scientific">Viridibacillus soli</name>
    <dbReference type="NCBI Taxonomy" id="2798301"/>
    <lineage>
        <taxon>Bacteria</taxon>
        <taxon>Bacillati</taxon>
        <taxon>Bacillota</taxon>
        <taxon>Bacilli</taxon>
        <taxon>Bacillales</taxon>
        <taxon>Caryophanaceae</taxon>
        <taxon>Viridibacillus</taxon>
    </lineage>
</organism>
<protein>
    <submittedName>
        <fullName evidence="2">5-bromo-4-chloroindolyl phosphate hydrolysis family protein</fullName>
    </submittedName>
</protein>
<reference evidence="2 3" key="1">
    <citation type="submission" date="2020-12" db="EMBL/GenBank/DDBJ databases">
        <title>YIM B01967 draft genome.</title>
        <authorList>
            <person name="Yan X."/>
        </authorList>
    </citation>
    <scope>NUCLEOTIDE SEQUENCE [LARGE SCALE GENOMIC DNA]</scope>
    <source>
        <strain evidence="2 3">YIM B01967</strain>
    </source>
</reference>
<proteinExistence type="predicted"/>
<accession>A0ABS1H3A3</accession>
<dbReference type="RefSeq" id="WP_200747900.1">
    <property type="nucleotide sequence ID" value="NZ_JAEOAH010000003.1"/>
</dbReference>
<sequence length="217" mass="25429">MLNVGHFLARYAITIPFTFIMSLVYLFGFDLNFLESSGLTIITFFATAYIIKGYQFRKRLKIVGLTRSEYRHIKEQMTHAQTRIKSLNRHYTKVRSVAAFKQLFEMNRLAKRIFQIVRTNPKKFYQAEDFFYAHLESASELTEKYALLSTQPIKDTDVHIALQQTRETLEDLNHSMQDDLRSVLASDIEELKMELDFAQISTQKNKPLLAREENSLD</sequence>
<comment type="caution">
    <text evidence="2">The sequence shown here is derived from an EMBL/GenBank/DDBJ whole genome shotgun (WGS) entry which is preliminary data.</text>
</comment>
<feature type="transmembrane region" description="Helical" evidence="1">
    <location>
        <begin position="33"/>
        <end position="51"/>
    </location>
</feature>
<name>A0ABS1H3A3_9BACL</name>
<keyword evidence="1" id="KW-0472">Membrane</keyword>
<keyword evidence="3" id="KW-1185">Reference proteome</keyword>